<dbReference type="AlphaFoldDB" id="A0A397T839"/>
<feature type="compositionally biased region" description="Low complexity" evidence="2">
    <location>
        <begin position="551"/>
        <end position="564"/>
    </location>
</feature>
<dbReference type="EMBL" id="QKYT01000112">
    <property type="protein sequence ID" value="RIA93066.1"/>
    <property type="molecule type" value="Genomic_DNA"/>
</dbReference>
<feature type="compositionally biased region" description="Polar residues" evidence="2">
    <location>
        <begin position="383"/>
        <end position="392"/>
    </location>
</feature>
<accession>A0A397T839</accession>
<organism evidence="4 5">
    <name type="scientific">Glomus cerebriforme</name>
    <dbReference type="NCBI Taxonomy" id="658196"/>
    <lineage>
        <taxon>Eukaryota</taxon>
        <taxon>Fungi</taxon>
        <taxon>Fungi incertae sedis</taxon>
        <taxon>Mucoromycota</taxon>
        <taxon>Glomeromycotina</taxon>
        <taxon>Glomeromycetes</taxon>
        <taxon>Glomerales</taxon>
        <taxon>Glomeraceae</taxon>
        <taxon>Glomus</taxon>
    </lineage>
</organism>
<feature type="region of interest" description="Disordered" evidence="2">
    <location>
        <begin position="496"/>
        <end position="564"/>
    </location>
</feature>
<dbReference type="InterPro" id="IPR000504">
    <property type="entry name" value="RRM_dom"/>
</dbReference>
<reference evidence="4 5" key="1">
    <citation type="submission" date="2018-06" db="EMBL/GenBank/DDBJ databases">
        <title>Comparative genomics reveals the genomic features of Rhizophagus irregularis, R. cerebriforme, R. diaphanum and Gigaspora rosea, and their symbiotic lifestyle signature.</title>
        <authorList>
            <person name="Morin E."/>
            <person name="San Clemente H."/>
            <person name="Chen E.C.H."/>
            <person name="De La Providencia I."/>
            <person name="Hainaut M."/>
            <person name="Kuo A."/>
            <person name="Kohler A."/>
            <person name="Murat C."/>
            <person name="Tang N."/>
            <person name="Roy S."/>
            <person name="Loubradou J."/>
            <person name="Henrissat B."/>
            <person name="Grigoriev I.V."/>
            <person name="Corradi N."/>
            <person name="Roux C."/>
            <person name="Martin F.M."/>
        </authorList>
    </citation>
    <scope>NUCLEOTIDE SEQUENCE [LARGE SCALE GENOMIC DNA]</scope>
    <source>
        <strain evidence="4 5">DAOM 227022</strain>
    </source>
</reference>
<dbReference type="Pfam" id="PF00076">
    <property type="entry name" value="RRM_1"/>
    <property type="match status" value="1"/>
</dbReference>
<feature type="compositionally biased region" description="Polar residues" evidence="2">
    <location>
        <begin position="424"/>
        <end position="449"/>
    </location>
</feature>
<sequence length="693" mass="76663">MLIKIFFFKSTGNISQLNELAKETGAIAVIHSGDFGFYEEGSLGRISDKTLRHLVTYSTIIRPQLRSKLLHNSTTAAELRNTILESSEPLLSEFPLFRDGKKKLDVPLYTVWGACEDVAVLEKFRKGEYKVPNLFILDEANTQVIDIGGVSLRLFGLGGAVVHHKLFDNGEGVATIAGGHGTMWTTILQIGELVETSQKVYDPTETRVLVTHGSPGREGLLAQLSVVLRADFTISAGLHFRYGISYNEFSVQSDQANFAAKLESSRKCFYEMWQSVKNQVEGVINDSQRILLKNAFLVVDRVPNGDREEPTFKNMWNFNLPDAAFGWVLLDIKEGRVSAEIKAQGFNFAYRRAPAINPITGTPQGTLIGAPTSPSPMDRQTRRNPSQWQQPSPALVPHQSHIGTTPSPILAPQSSSPTQMTSPNEINNWKQQWNNDPSSPPNEGSTSQKVISTIDNSKHVVGSDVSSSSQTDTIATTNSNAISNNDTTVSENININQINGNGESDNWAEQTQQESWQKQPDLNESNQAQINGNLNSEEGPSSTNNNTTVPQNRTQYNNNNRRNPKNQFSIYVGNLTPPVSEDNLKDFFSNYNCQIVKVRLMYDRDSGEQRNFAYVDFSDAASLDSAIQLNGQIFGQNAIKINKTDDRYDNRTSRGRGRGRGRGGYGNNYRGYRGGHGNNNSHNNGGGNMQNGQ</sequence>
<gene>
    <name evidence="4" type="ORF">C1645_34518</name>
</gene>
<evidence type="ECO:0000259" key="3">
    <source>
        <dbReference type="PROSITE" id="PS50102"/>
    </source>
</evidence>
<feature type="compositionally biased region" description="Polar residues" evidence="2">
    <location>
        <begin position="503"/>
        <end position="550"/>
    </location>
</feature>
<dbReference type="SUPFAM" id="SSF54928">
    <property type="entry name" value="RNA-binding domain, RBD"/>
    <property type="match status" value="1"/>
</dbReference>
<feature type="compositionally biased region" description="Low complexity" evidence="2">
    <location>
        <begin position="412"/>
        <end position="423"/>
    </location>
</feature>
<dbReference type="PANTHER" id="PTHR31987">
    <property type="entry name" value="GLUTAMINASE A-RELATED"/>
    <property type="match status" value="1"/>
</dbReference>
<evidence type="ECO:0000313" key="5">
    <source>
        <dbReference type="Proteomes" id="UP000265703"/>
    </source>
</evidence>
<keyword evidence="5" id="KW-1185">Reference proteome</keyword>
<protein>
    <recommendedName>
        <fullName evidence="3">RRM domain-containing protein</fullName>
    </recommendedName>
</protein>
<evidence type="ECO:0000313" key="4">
    <source>
        <dbReference type="EMBL" id="RIA93066.1"/>
    </source>
</evidence>
<proteinExistence type="predicted"/>
<dbReference type="Gene3D" id="3.30.70.330">
    <property type="match status" value="1"/>
</dbReference>
<dbReference type="OrthoDB" id="3918848at2759"/>
<dbReference type="Pfam" id="PF10360">
    <property type="entry name" value="DUF2433"/>
    <property type="match status" value="1"/>
</dbReference>
<feature type="compositionally biased region" description="Gly residues" evidence="2">
    <location>
        <begin position="684"/>
        <end position="693"/>
    </location>
</feature>
<feature type="region of interest" description="Disordered" evidence="2">
    <location>
        <begin position="645"/>
        <end position="693"/>
    </location>
</feature>
<dbReference type="SMART" id="SM00360">
    <property type="entry name" value="RRM"/>
    <property type="match status" value="1"/>
</dbReference>
<feature type="region of interest" description="Disordered" evidence="2">
    <location>
        <begin position="359"/>
        <end position="449"/>
    </location>
</feature>
<dbReference type="InterPro" id="IPR012677">
    <property type="entry name" value="Nucleotide-bd_a/b_plait_sf"/>
</dbReference>
<comment type="caution">
    <text evidence="4">The sequence shown here is derived from an EMBL/GenBank/DDBJ whole genome shotgun (WGS) entry which is preliminary data.</text>
</comment>
<dbReference type="PANTHER" id="PTHR31987:SF11">
    <property type="entry name" value="DUF2433 DOMAIN-CONTAINING PROTEIN"/>
    <property type="match status" value="1"/>
</dbReference>
<dbReference type="InterPro" id="IPR052743">
    <property type="entry name" value="Glutaminase_GtaA"/>
</dbReference>
<dbReference type="InterPro" id="IPR035979">
    <property type="entry name" value="RBD_domain_sf"/>
</dbReference>
<evidence type="ECO:0000256" key="2">
    <source>
        <dbReference type="SAM" id="MobiDB-lite"/>
    </source>
</evidence>
<dbReference type="STRING" id="658196.A0A397T839"/>
<keyword evidence="1" id="KW-0694">RNA-binding</keyword>
<dbReference type="GO" id="GO:0003723">
    <property type="term" value="F:RNA binding"/>
    <property type="evidence" value="ECO:0007669"/>
    <property type="project" value="UniProtKB-UniRule"/>
</dbReference>
<name>A0A397T839_9GLOM</name>
<dbReference type="InterPro" id="IPR018829">
    <property type="entry name" value="DUF2433"/>
</dbReference>
<feature type="domain" description="RRM" evidence="3">
    <location>
        <begin position="568"/>
        <end position="646"/>
    </location>
</feature>
<feature type="compositionally biased region" description="Gly residues" evidence="2">
    <location>
        <begin position="662"/>
        <end position="677"/>
    </location>
</feature>
<evidence type="ECO:0000256" key="1">
    <source>
        <dbReference type="PROSITE-ProRule" id="PRU00176"/>
    </source>
</evidence>
<dbReference type="PROSITE" id="PS50102">
    <property type="entry name" value="RRM"/>
    <property type="match status" value="1"/>
</dbReference>
<dbReference type="Proteomes" id="UP000265703">
    <property type="component" value="Unassembled WGS sequence"/>
</dbReference>